<dbReference type="PANTHER" id="PTHR30561">
    <property type="entry name" value="SMR FAMILY PROTON-DEPENDENT DRUG EFFLUX TRANSPORTER SUGE"/>
    <property type="match status" value="1"/>
</dbReference>
<comment type="caution">
    <text evidence="10">The sequence shown here is derived from an EMBL/GenBank/DDBJ whole genome shotgun (WGS) entry which is preliminary data.</text>
</comment>
<feature type="transmembrane region" description="Helical" evidence="9">
    <location>
        <begin position="60"/>
        <end position="79"/>
    </location>
</feature>
<keyword evidence="11" id="KW-1185">Reference proteome</keyword>
<comment type="similarity">
    <text evidence="7 8">Belongs to the drug/metabolite transporter (DMT) superfamily. Small multidrug resistance (SMR) (TC 2.A.7.1) family.</text>
</comment>
<protein>
    <submittedName>
        <fullName evidence="10">EamA family transporter</fullName>
    </submittedName>
</protein>
<dbReference type="InterPro" id="IPR000390">
    <property type="entry name" value="Small_drug/metabolite_transptr"/>
</dbReference>
<sequence>MKFWVFLLIATIAEVIATSALKASEGFTRLIPTLIVVTGYAVAFYFLALSLKQIPIGIAYAVWAGLGIVFISVIAWFMYDQKLDWPAVLGIVLILLGVLVINLFSKSAGH</sequence>
<dbReference type="InterPro" id="IPR037185">
    <property type="entry name" value="EmrE-like"/>
</dbReference>
<keyword evidence="2" id="KW-0813">Transport</keyword>
<evidence type="ECO:0000256" key="5">
    <source>
        <dbReference type="ARBA" id="ARBA00022989"/>
    </source>
</evidence>
<reference evidence="10 11" key="1">
    <citation type="submission" date="2021-03" db="EMBL/GenBank/DDBJ databases">
        <title>Thiomicrorhabdus sp.nov.,novel sulfur-oxidizing bacteria isolated from coastal sediment.</title>
        <authorList>
            <person name="Liu X."/>
        </authorList>
    </citation>
    <scope>NUCLEOTIDE SEQUENCE [LARGE SCALE GENOMIC DNA]</scope>
    <source>
        <strain evidence="10 11">6S2-11</strain>
    </source>
</reference>
<dbReference type="RefSeq" id="WP_208147361.1">
    <property type="nucleotide sequence ID" value="NZ_JAGETV010000003.1"/>
</dbReference>
<keyword evidence="4 8" id="KW-0812">Transmembrane</keyword>
<proteinExistence type="inferred from homology"/>
<dbReference type="EMBL" id="JAGETV010000003">
    <property type="protein sequence ID" value="MBO1926421.1"/>
    <property type="molecule type" value="Genomic_DNA"/>
</dbReference>
<dbReference type="InterPro" id="IPR045324">
    <property type="entry name" value="Small_multidrug_res"/>
</dbReference>
<accession>A0ABS3Q298</accession>
<comment type="subcellular location">
    <subcellularLocation>
        <location evidence="1 8">Cell membrane</location>
        <topology evidence="1 8">Multi-pass membrane protein</topology>
    </subcellularLocation>
</comment>
<evidence type="ECO:0000256" key="9">
    <source>
        <dbReference type="SAM" id="Phobius"/>
    </source>
</evidence>
<keyword evidence="3" id="KW-1003">Cell membrane</keyword>
<keyword evidence="6 9" id="KW-0472">Membrane</keyword>
<dbReference type="Proteomes" id="UP000664835">
    <property type="component" value="Unassembled WGS sequence"/>
</dbReference>
<evidence type="ECO:0000256" key="2">
    <source>
        <dbReference type="ARBA" id="ARBA00022448"/>
    </source>
</evidence>
<dbReference type="SUPFAM" id="SSF103481">
    <property type="entry name" value="Multidrug resistance efflux transporter EmrE"/>
    <property type="match status" value="1"/>
</dbReference>
<dbReference type="Gene3D" id="1.10.3730.20">
    <property type="match status" value="1"/>
</dbReference>
<gene>
    <name evidence="10" type="ORF">J3998_02445</name>
</gene>
<keyword evidence="5 9" id="KW-1133">Transmembrane helix</keyword>
<organism evidence="10 11">
    <name type="scientific">Thiomicrorhabdus marina</name>
    <dbReference type="NCBI Taxonomy" id="2818442"/>
    <lineage>
        <taxon>Bacteria</taxon>
        <taxon>Pseudomonadati</taxon>
        <taxon>Pseudomonadota</taxon>
        <taxon>Gammaproteobacteria</taxon>
        <taxon>Thiotrichales</taxon>
        <taxon>Piscirickettsiaceae</taxon>
        <taxon>Thiomicrorhabdus</taxon>
    </lineage>
</organism>
<feature type="transmembrane region" description="Helical" evidence="9">
    <location>
        <begin position="27"/>
        <end position="48"/>
    </location>
</feature>
<evidence type="ECO:0000256" key="8">
    <source>
        <dbReference type="RuleBase" id="RU003942"/>
    </source>
</evidence>
<dbReference type="PANTHER" id="PTHR30561:SF1">
    <property type="entry name" value="MULTIDRUG TRANSPORTER EMRE"/>
    <property type="match status" value="1"/>
</dbReference>
<evidence type="ECO:0000313" key="10">
    <source>
        <dbReference type="EMBL" id="MBO1926421.1"/>
    </source>
</evidence>
<evidence type="ECO:0000256" key="4">
    <source>
        <dbReference type="ARBA" id="ARBA00022692"/>
    </source>
</evidence>
<evidence type="ECO:0000313" key="11">
    <source>
        <dbReference type="Proteomes" id="UP000664835"/>
    </source>
</evidence>
<dbReference type="Pfam" id="PF00893">
    <property type="entry name" value="Multi_Drug_Res"/>
    <property type="match status" value="1"/>
</dbReference>
<evidence type="ECO:0000256" key="7">
    <source>
        <dbReference type="ARBA" id="ARBA00038032"/>
    </source>
</evidence>
<name>A0ABS3Q298_9GAMM</name>
<feature type="transmembrane region" description="Helical" evidence="9">
    <location>
        <begin position="85"/>
        <end position="104"/>
    </location>
</feature>
<evidence type="ECO:0000256" key="6">
    <source>
        <dbReference type="ARBA" id="ARBA00023136"/>
    </source>
</evidence>
<evidence type="ECO:0000256" key="3">
    <source>
        <dbReference type="ARBA" id="ARBA00022475"/>
    </source>
</evidence>
<evidence type="ECO:0000256" key="1">
    <source>
        <dbReference type="ARBA" id="ARBA00004651"/>
    </source>
</evidence>